<reference evidence="2" key="2">
    <citation type="journal article" date="2019" name="Int. J. Syst. Evol. Microbiol.">
        <title>Tengunoibacter tsumagoiensis gen. nov., sp. nov., Dictyobacter kobayashii sp. nov., Dictyobacter alpinus sp. nov., and description of Dictyobacteraceae fam. nov. within the order Ktedonobacterales isolated from Tengu-no-mugimeshi, a soil-like granular mass of micro-organisms, and emended descriptions of the genera Ktedonobacter and Dictyobacter.</title>
        <authorList>
            <person name="Wang C."/>
            <person name="Zheng Y."/>
            <person name="Sakai Y."/>
            <person name="Toyoda A."/>
            <person name="Minakuchi Y."/>
            <person name="Abe K."/>
            <person name="Yokota A."/>
            <person name="Yabe S."/>
        </authorList>
    </citation>
    <scope>NUCLEOTIDE SEQUENCE</scope>
    <source>
        <strain evidence="2">Uno3</strain>
    </source>
</reference>
<proteinExistence type="predicted"/>
<comment type="caution">
    <text evidence="2">The sequence shown here is derived from an EMBL/GenBank/DDBJ whole genome shotgun (WGS) entry which is preliminary data.</text>
</comment>
<reference evidence="4" key="1">
    <citation type="submission" date="2018-12" db="EMBL/GenBank/DDBJ databases">
        <title>Tengunoibacter tsumagoiensis gen. nov., sp. nov., Dictyobacter kobayashii sp. nov., D. alpinus sp. nov., and D. joshuensis sp. nov. and description of Dictyobacteraceae fam. nov. within the order Ktedonobacterales isolated from Tengu-no-mugimeshi.</title>
        <authorList>
            <person name="Wang C.M."/>
            <person name="Zheng Y."/>
            <person name="Sakai Y."/>
            <person name="Toyoda A."/>
            <person name="Minakuchi Y."/>
            <person name="Abe K."/>
            <person name="Yokota A."/>
            <person name="Yabe S."/>
        </authorList>
    </citation>
    <scope>NUCLEOTIDE SEQUENCE [LARGE SCALE GENOMIC DNA]</scope>
    <source>
        <strain evidence="4">Uno3</strain>
    </source>
</reference>
<dbReference type="Proteomes" id="UP000287352">
    <property type="component" value="Unassembled WGS sequence"/>
</dbReference>
<evidence type="ECO:0000313" key="4">
    <source>
        <dbReference type="Proteomes" id="UP000287352"/>
    </source>
</evidence>
<dbReference type="RefSeq" id="WP_126581644.1">
    <property type="nucleotide sequence ID" value="NZ_BIFR01000001.1"/>
</dbReference>
<organism evidence="2 4">
    <name type="scientific">Tengunoibacter tsumagoiensis</name>
    <dbReference type="NCBI Taxonomy" id="2014871"/>
    <lineage>
        <taxon>Bacteria</taxon>
        <taxon>Bacillati</taxon>
        <taxon>Chloroflexota</taxon>
        <taxon>Ktedonobacteria</taxon>
        <taxon>Ktedonobacterales</taxon>
        <taxon>Dictyobacteraceae</taxon>
        <taxon>Tengunoibacter</taxon>
    </lineage>
</organism>
<sequence length="71" mass="7937">MKKGYDILAEAQQIAAARWSVKDEAASEGNEDGEGEEGEVNILRWMRSLWLVMEFVVLVVIISIGLWVASK</sequence>
<keyword evidence="1" id="KW-0472">Membrane</keyword>
<dbReference type="EMBL" id="BIFR01000001">
    <property type="protein sequence ID" value="GCE14175.1"/>
    <property type="molecule type" value="Genomic_DNA"/>
</dbReference>
<keyword evidence="1" id="KW-0812">Transmembrane</keyword>
<name>A0A402A590_9CHLR</name>
<dbReference type="EMBL" id="BIFR01000001">
    <property type="protein sequence ID" value="GCE14229.1"/>
    <property type="molecule type" value="Genomic_DNA"/>
</dbReference>
<protein>
    <submittedName>
        <fullName evidence="2">Uncharacterized protein</fullName>
    </submittedName>
</protein>
<evidence type="ECO:0000313" key="2">
    <source>
        <dbReference type="EMBL" id="GCE14175.1"/>
    </source>
</evidence>
<accession>A0A402A590</accession>
<dbReference type="AlphaFoldDB" id="A0A402A590"/>
<evidence type="ECO:0000256" key="1">
    <source>
        <dbReference type="SAM" id="Phobius"/>
    </source>
</evidence>
<feature type="transmembrane region" description="Helical" evidence="1">
    <location>
        <begin position="49"/>
        <end position="69"/>
    </location>
</feature>
<keyword evidence="1" id="KW-1133">Transmembrane helix</keyword>
<keyword evidence="4" id="KW-1185">Reference proteome</keyword>
<gene>
    <name evidence="2" type="ORF">KTT_40340</name>
    <name evidence="3" type="ORF">KTT_40880</name>
</gene>
<evidence type="ECO:0000313" key="3">
    <source>
        <dbReference type="EMBL" id="GCE14229.1"/>
    </source>
</evidence>